<evidence type="ECO:0000313" key="6">
    <source>
        <dbReference type="EMBL" id="KAF9666712.1"/>
    </source>
</evidence>
<dbReference type="Pfam" id="PF01453">
    <property type="entry name" value="B_lectin"/>
    <property type="match status" value="2"/>
</dbReference>
<dbReference type="PROSITE" id="PS50927">
    <property type="entry name" value="BULB_LECTIN"/>
    <property type="match status" value="2"/>
</dbReference>
<feature type="signal peptide" evidence="4">
    <location>
        <begin position="1"/>
        <end position="25"/>
    </location>
</feature>
<dbReference type="InterPro" id="IPR036426">
    <property type="entry name" value="Bulb-type_lectin_dom_sf"/>
</dbReference>
<feature type="domain" description="Bulb-type lectin" evidence="5">
    <location>
        <begin position="31"/>
        <end position="162"/>
    </location>
</feature>
<keyword evidence="3" id="KW-0325">Glycoprotein</keyword>
<dbReference type="Gene3D" id="2.90.10.10">
    <property type="entry name" value="Bulb-type lectin domain"/>
    <property type="match status" value="2"/>
</dbReference>
<dbReference type="Proteomes" id="UP000657918">
    <property type="component" value="Chromosome 16"/>
</dbReference>
<protein>
    <recommendedName>
        <fullName evidence="5">Bulb-type lectin domain-containing protein</fullName>
    </recommendedName>
</protein>
<dbReference type="OrthoDB" id="4062651at2759"/>
<accession>A0A835MHI6</accession>
<gene>
    <name evidence="6" type="ORF">SADUNF_Sadunf16G0257300</name>
</gene>
<dbReference type="SUPFAM" id="SSF51110">
    <property type="entry name" value="alpha-D-mannose-specific plant lectins"/>
    <property type="match status" value="2"/>
</dbReference>
<evidence type="ECO:0000256" key="3">
    <source>
        <dbReference type="ARBA" id="ARBA00023180"/>
    </source>
</evidence>
<dbReference type="AlphaFoldDB" id="A0A835MHI6"/>
<feature type="chain" id="PRO_5032897999" description="Bulb-type lectin domain-containing protein" evidence="4">
    <location>
        <begin position="26"/>
        <end position="815"/>
    </location>
</feature>
<evidence type="ECO:0000256" key="1">
    <source>
        <dbReference type="ARBA" id="ARBA00022729"/>
    </source>
</evidence>
<proteinExistence type="predicted"/>
<reference evidence="6 7" key="1">
    <citation type="submission" date="2020-10" db="EMBL/GenBank/DDBJ databases">
        <title>Plant Genome Project.</title>
        <authorList>
            <person name="Zhang R.-G."/>
        </authorList>
    </citation>
    <scope>NUCLEOTIDE SEQUENCE [LARGE SCALE GENOMIC DNA]</scope>
    <source>
        <strain evidence="6">FAFU-HL-1</strain>
        <tissue evidence="6">Leaf</tissue>
    </source>
</reference>
<keyword evidence="1 4" id="KW-0732">Signal</keyword>
<dbReference type="InterPro" id="IPR051343">
    <property type="entry name" value="G-type_lectin_kinases/EP1-like"/>
</dbReference>
<dbReference type="SMART" id="SM00108">
    <property type="entry name" value="B_lectin"/>
    <property type="match status" value="2"/>
</dbReference>
<dbReference type="PANTHER" id="PTHR47976:SF115">
    <property type="entry name" value="RECEPTOR-LIKE SERINE_THREONINE-PROTEIN KINASE"/>
    <property type="match status" value="1"/>
</dbReference>
<name>A0A835MHI6_9ROSI</name>
<comment type="caution">
    <text evidence="6">The sequence shown here is derived from an EMBL/GenBank/DDBJ whole genome shotgun (WGS) entry which is preliminary data.</text>
</comment>
<keyword evidence="7" id="KW-1185">Reference proteome</keyword>
<dbReference type="InterPro" id="IPR001480">
    <property type="entry name" value="Bulb-type_lectin_dom"/>
</dbReference>
<dbReference type="CDD" id="cd00028">
    <property type="entry name" value="B_lectin"/>
    <property type="match status" value="2"/>
</dbReference>
<evidence type="ECO:0000313" key="7">
    <source>
        <dbReference type="Proteomes" id="UP000657918"/>
    </source>
</evidence>
<evidence type="ECO:0000259" key="5">
    <source>
        <dbReference type="PROSITE" id="PS50927"/>
    </source>
</evidence>
<feature type="domain" description="Bulb-type lectin" evidence="5">
    <location>
        <begin position="428"/>
        <end position="547"/>
    </location>
</feature>
<dbReference type="EMBL" id="JADGMS010000016">
    <property type="protein sequence ID" value="KAF9666712.1"/>
    <property type="molecule type" value="Genomic_DNA"/>
</dbReference>
<sequence length="815" mass="90585">MASQLRPVSLMVLLSIFSFIAQAAAVTVPLSSTFKYVNEGEFGDYIVEYGANYRVLDPFNSPFQLCFYNTTPNEFTLALRMGTVRSTSTMRWVWEANRGNPVGENATLTFGEDGNLVLADADGRIAWQTNTANKGVVHFQVQPNGNMVLQDVKGYFIWQSFDHPTDTLLVGQSLRAGGAARLVSRFSEKQNSNGPYSLVMEPKRLAIYYMAPSSTKPKLYYTSDRFSVKKGRLQYVTFQSEPVTEEGFSYHLSLEFSTGVNAILATPKYNSTLSFLRLGVDGNVKVYTYNDKVDIGAWETPETHLPKLQTHLPCKLNISLNVPSSPLCSTSTHFSLSCQEPSAAKIADPIKLLPSSPSQLLSLTLCSSIYLTVASAFYHHRPHRMQSSTPMERSVFFSLFLLFSLSIVAQSTVPSNSTFKKVNTGEWAEAISEYSSDFRALDISASVFQVCFYNTTPNAFTLAIRMGTRRSPAVRRFVWEANRGNPVGEDATLTFGEDGNLILADADGRVAWQTNTADKGVVGLQMLPNGNMVLHDSKGNFIWQSFDYPTDTLLVGQSLRVGGVTRLVSRASDKKNTNGAYSLVLEPTRIAMYYKSPNSPKPYIYYASDLFSIPRGRLQYVRLVNSANHLSLQFSTGGGPELSKPSFNSTLSFLRLGVDGNLRVYSFNDQETSASWEETFTLFSKDVGIWESECQLPEKCGKFGLCENSQCVGCPLPNGHKNWTKSCEAVKVTVCNKNFHYYKLEGVDHFMSKYGVGNGPVKEIDCEKKCSSDCKCSGYFYNTKTSMCWIAYDLQTLTKVANTAHVGYIKVPNHH</sequence>
<evidence type="ECO:0000256" key="4">
    <source>
        <dbReference type="SAM" id="SignalP"/>
    </source>
</evidence>
<keyword evidence="2" id="KW-1015">Disulfide bond</keyword>
<evidence type="ECO:0000256" key="2">
    <source>
        <dbReference type="ARBA" id="ARBA00023157"/>
    </source>
</evidence>
<dbReference type="CDD" id="cd01098">
    <property type="entry name" value="PAN_AP_plant"/>
    <property type="match status" value="1"/>
</dbReference>
<organism evidence="6 7">
    <name type="scientific">Salix dunnii</name>
    <dbReference type="NCBI Taxonomy" id="1413687"/>
    <lineage>
        <taxon>Eukaryota</taxon>
        <taxon>Viridiplantae</taxon>
        <taxon>Streptophyta</taxon>
        <taxon>Embryophyta</taxon>
        <taxon>Tracheophyta</taxon>
        <taxon>Spermatophyta</taxon>
        <taxon>Magnoliopsida</taxon>
        <taxon>eudicotyledons</taxon>
        <taxon>Gunneridae</taxon>
        <taxon>Pentapetalae</taxon>
        <taxon>rosids</taxon>
        <taxon>fabids</taxon>
        <taxon>Malpighiales</taxon>
        <taxon>Salicaceae</taxon>
        <taxon>Saliceae</taxon>
        <taxon>Salix</taxon>
    </lineage>
</organism>
<dbReference type="PANTHER" id="PTHR47976">
    <property type="entry name" value="G-TYPE LECTIN S-RECEPTOR-LIKE SERINE/THREONINE-PROTEIN KINASE SD2-5"/>
    <property type="match status" value="1"/>
</dbReference>